<comment type="similarity">
    <text evidence="1">Belongs to the group II decarboxylase family.</text>
</comment>
<evidence type="ECO:0000313" key="4">
    <source>
        <dbReference type="Proteomes" id="UP001373714"/>
    </source>
</evidence>
<dbReference type="AlphaFoldDB" id="A0AAV9VKQ2"/>
<evidence type="ECO:0000313" key="3">
    <source>
        <dbReference type="EMBL" id="KAK6362709.1"/>
    </source>
</evidence>
<keyword evidence="2" id="KW-0210">Decarboxylase</keyword>
<dbReference type="SUPFAM" id="SSF53383">
    <property type="entry name" value="PLP-dependent transferases"/>
    <property type="match status" value="2"/>
</dbReference>
<dbReference type="GO" id="GO:0016831">
    <property type="term" value="F:carboxy-lyase activity"/>
    <property type="evidence" value="ECO:0007669"/>
    <property type="project" value="UniProtKB-KW"/>
</dbReference>
<protein>
    <recommendedName>
        <fullName evidence="5">Histidine decarboxylase</fullName>
    </recommendedName>
</protein>
<dbReference type="InterPro" id="IPR015424">
    <property type="entry name" value="PyrdxlP-dep_Trfase"/>
</dbReference>
<organism evidence="3 4">
    <name type="scientific">Orbilia blumenaviensis</name>
    <dbReference type="NCBI Taxonomy" id="1796055"/>
    <lineage>
        <taxon>Eukaryota</taxon>
        <taxon>Fungi</taxon>
        <taxon>Dikarya</taxon>
        <taxon>Ascomycota</taxon>
        <taxon>Pezizomycotina</taxon>
        <taxon>Orbiliomycetes</taxon>
        <taxon>Orbiliales</taxon>
        <taxon>Orbiliaceae</taxon>
        <taxon>Orbilia</taxon>
    </lineage>
</organism>
<dbReference type="Proteomes" id="UP001373714">
    <property type="component" value="Unassembled WGS sequence"/>
</dbReference>
<name>A0AAV9VKQ2_9PEZI</name>
<keyword evidence="2" id="KW-0456">Lyase</keyword>
<evidence type="ECO:0000256" key="1">
    <source>
        <dbReference type="ARBA" id="ARBA00009533"/>
    </source>
</evidence>
<evidence type="ECO:0008006" key="5">
    <source>
        <dbReference type="Google" id="ProtNLM"/>
    </source>
</evidence>
<comment type="caution">
    <text evidence="3">The sequence shown here is derived from an EMBL/GenBank/DDBJ whole genome shotgun (WGS) entry which is preliminary data.</text>
</comment>
<dbReference type="Gene3D" id="3.40.640.10">
    <property type="entry name" value="Type I PLP-dependent aspartate aminotransferase-like (Major domain)"/>
    <property type="match status" value="1"/>
</dbReference>
<reference evidence="3 4" key="1">
    <citation type="submission" date="2019-10" db="EMBL/GenBank/DDBJ databases">
        <authorList>
            <person name="Palmer J.M."/>
        </authorList>
    </citation>
    <scope>NUCLEOTIDE SEQUENCE [LARGE SCALE GENOMIC DNA]</scope>
    <source>
        <strain evidence="3 4">TWF730</strain>
    </source>
</reference>
<evidence type="ECO:0000256" key="2">
    <source>
        <dbReference type="ARBA" id="ARBA00022793"/>
    </source>
</evidence>
<dbReference type="PANTHER" id="PTHR46101:SF2">
    <property type="entry name" value="SERINE DECARBOXYLASE"/>
    <property type="match status" value="1"/>
</dbReference>
<accession>A0AAV9VKQ2</accession>
<gene>
    <name evidence="3" type="ORF">TWF730_000165</name>
</gene>
<dbReference type="PANTHER" id="PTHR46101">
    <property type="match status" value="1"/>
</dbReference>
<dbReference type="EMBL" id="JAVHNS010000001">
    <property type="protein sequence ID" value="KAK6362709.1"/>
    <property type="molecule type" value="Genomic_DNA"/>
</dbReference>
<proteinExistence type="inferred from homology"/>
<dbReference type="InterPro" id="IPR015421">
    <property type="entry name" value="PyrdxlP-dep_Trfase_major"/>
</dbReference>
<sequence length="1048" mass="116446">MATLGEPPVEATVLPKDFSIAGLNGQQELIVPKGLAENINYNGFADRNPAITISVTELPSPTPGSPYDTPIPSPRLTPSKITLEDPSDLQSIFKRSQSQWIDDPIITSWRNPTHKIHNFLTSTNHLLKAWSSTPPHTPFSPYSDPLWLETGDVLKRAGLPWHNNQVGMPNDLDSSWPFHFKSYEMEMLRIKGSRVGDSDADGYISHSSEANCYCLRALQRELRKLHPQARPLVVYDCFDKGVLYSIQTFLGLQSYQVDLSSCMEDIIEDLKNMTDGLQRPVIFAANLATADGKYDDINAICNISKHIPMLLHLDMTRNFEYITTLPENDRKILGISNLKLGVKPLSQPLRLPDGSIIACTIVAGGAHHTDSPLAVALKPTSLGGSTESVRISYVRCRDETLAGSRDAIGPLWFSLQEARFGEEGFRQVYRRCREMKDMLENTLQTCGVSITTSPYSLDIILRGCSEKQVIELVSLGAISTETGILITIQPSVTSEHINRIIEILSISPPLNLFRTENIHPTPPDFSVLYQVSQSIVTDITSTVERWKSLTQLSSGYPLYMGSLSVLGPIIGQFLNINIPKNWLKLQRKTLLTSRMQSFGLHTSKDRANFNAAFTNGSTMGNRIGLHAAFKRLPNATIYFSTETHYSVIKTMRDCDTITERWGLGRPRFHQIPCNEDGSISVNLLVQRAMADKREALECGEEYRMILLANIGTTFVGARDNLKEIYGKLKSHGIQISHIHADGAFDLGYSTCGIKLGLPGKVGPDGVPMVQGITISNHKAMGSMVSGEVISYSPGNELAALEWTVDPRIIFERWLYSQAYTPADCKTLLRYCQDNASHLETSLRKIGVVTKRNPGAMIVVLEKPPAWIIEEFSLRPEGDWVHFITVPDISPQTIDLFVSRIQDFKNNCLAALNHINPYINRIMSRPIEMRCIQSRDPLAKQIAELTRGAAASLDGGDNDNLAPTTVMACMRSGLSVAILDASRKELKVVLLMESFRDRTMRAGAVLIRSRYATDADTVMTVARLLPGLMARQMGIELTIDQMSYSCFLV</sequence>
<keyword evidence="4" id="KW-1185">Reference proteome</keyword>
<dbReference type="InterPro" id="IPR051151">
    <property type="entry name" value="Group_II_Decarboxylase"/>
</dbReference>